<comment type="caution">
    <text evidence="17">Lacks conserved residue(s) required for the propagation of feature annotation.</text>
</comment>
<evidence type="ECO:0000256" key="15">
    <source>
        <dbReference type="ARBA" id="ARBA00023239"/>
    </source>
</evidence>
<evidence type="ECO:0000256" key="7">
    <source>
        <dbReference type="ARBA" id="ARBA00017684"/>
    </source>
</evidence>
<keyword evidence="11 17" id="KW-0547">Nucleotide-binding</keyword>
<evidence type="ECO:0000256" key="16">
    <source>
        <dbReference type="ARBA" id="ARBA00023285"/>
    </source>
</evidence>
<dbReference type="EC" id="4.2.3.4" evidence="6 17"/>
<feature type="domain" description="3-dehydroquinate synthase N-terminal" evidence="18">
    <location>
        <begin position="53"/>
        <end position="164"/>
    </location>
</feature>
<feature type="binding site" evidence="17">
    <location>
        <position position="233"/>
    </location>
    <ligand>
        <name>Zn(2+)</name>
        <dbReference type="ChEBI" id="CHEBI:29105"/>
    </ligand>
</feature>
<evidence type="ECO:0000256" key="2">
    <source>
        <dbReference type="ARBA" id="ARBA00001911"/>
    </source>
</evidence>
<comment type="function">
    <text evidence="17">Catalyzes the conversion of 3-deoxy-D-arabino-heptulosonate 7-phosphate (DAHP) to dehydroquinate (DHQ).</text>
</comment>
<evidence type="ECO:0000256" key="13">
    <source>
        <dbReference type="ARBA" id="ARBA00023027"/>
    </source>
</evidence>
<feature type="binding site" evidence="17">
    <location>
        <begin position="115"/>
        <end position="116"/>
    </location>
    <ligand>
        <name>NAD(+)</name>
        <dbReference type="ChEBI" id="CHEBI:57540"/>
    </ligand>
</feature>
<proteinExistence type="inferred from homology"/>
<evidence type="ECO:0000313" key="21">
    <source>
        <dbReference type="Proteomes" id="UP001222800"/>
    </source>
</evidence>
<dbReference type="GO" id="GO:0003856">
    <property type="term" value="F:3-dehydroquinate synthase activity"/>
    <property type="evidence" value="ECO:0007669"/>
    <property type="project" value="UniProtKB-EC"/>
</dbReference>
<keyword evidence="10 17" id="KW-0479">Metal-binding</keyword>
<comment type="pathway">
    <text evidence="4 17">Metabolic intermediate biosynthesis; chorismate biosynthesis; chorismate from D-erythrose 4-phosphate and phosphoenolpyruvate: step 2/7.</text>
</comment>
<feature type="binding site" evidence="17">
    <location>
        <begin position="155"/>
        <end position="158"/>
    </location>
    <ligand>
        <name>NAD(+)</name>
        <dbReference type="ChEBI" id="CHEBI:57540"/>
    </ligand>
</feature>
<reference evidence="20 21" key="1">
    <citation type="submission" date="2023-03" db="EMBL/GenBank/DDBJ databases">
        <title>Complete genome sequence of Tepidibacter sp. SWIR-1, isolated from a deep-sea hydrothermal vent.</title>
        <authorList>
            <person name="Li X."/>
        </authorList>
    </citation>
    <scope>NUCLEOTIDE SEQUENCE [LARGE SCALE GENOMIC DNA]</scope>
    <source>
        <strain evidence="20 21">SWIR-1</strain>
    </source>
</reference>
<evidence type="ECO:0000256" key="1">
    <source>
        <dbReference type="ARBA" id="ARBA00001393"/>
    </source>
</evidence>
<dbReference type="CDD" id="cd08195">
    <property type="entry name" value="DHQS"/>
    <property type="match status" value="1"/>
</dbReference>
<dbReference type="InterPro" id="IPR030963">
    <property type="entry name" value="DHQ_synth_fam"/>
</dbReference>
<comment type="catalytic activity">
    <reaction evidence="1 17">
        <text>7-phospho-2-dehydro-3-deoxy-D-arabino-heptonate = 3-dehydroquinate + phosphate</text>
        <dbReference type="Rhea" id="RHEA:21968"/>
        <dbReference type="ChEBI" id="CHEBI:32364"/>
        <dbReference type="ChEBI" id="CHEBI:43474"/>
        <dbReference type="ChEBI" id="CHEBI:58394"/>
        <dbReference type="EC" id="4.2.3.4"/>
    </reaction>
</comment>
<evidence type="ECO:0000256" key="11">
    <source>
        <dbReference type="ARBA" id="ARBA00022741"/>
    </source>
</evidence>
<feature type="binding site" evidence="17">
    <location>
        <begin position="91"/>
        <end position="95"/>
    </location>
    <ligand>
        <name>NAD(+)</name>
        <dbReference type="ChEBI" id="CHEBI:57540"/>
    </ligand>
</feature>
<dbReference type="RefSeq" id="WP_277731109.1">
    <property type="nucleotide sequence ID" value="NZ_CP120733.1"/>
</dbReference>
<sequence>MENGYKVYIKKDFSEIDIKKDYDKVLIITDENVKKLYMDNFIRTLNFKNIIQYIIEPGENSKTLNVYEDVFKFCIENEVSRKSLIIALGGGVVGDLSGFIASTYMRGIDLIHCPTTLLSQVDSSIGGKTGINLGNYKNIIGSFYRPEFIHININTLKTLKHNEFLSGLSEVIKYALICDYEFLDYLLNNKSKILNLDEECLTYIVKKCSNIKIDVVKKDEKESGIRKTLNLGHTFGHGIEKLGNLSHGFAVAIGTHIAFRLSYKKGYINKSYYEKALSVYKAYNIPISFNGINSMDILKIMKKDKKNSFSKINLVLPTGHSSVEVVDNIDEEEILYVIQEVGNEF</sequence>
<dbReference type="SUPFAM" id="SSF56796">
    <property type="entry name" value="Dehydroquinate synthase-like"/>
    <property type="match status" value="1"/>
</dbReference>
<feature type="binding site" evidence="17">
    <location>
        <position position="137"/>
    </location>
    <ligand>
        <name>NAD(+)</name>
        <dbReference type="ChEBI" id="CHEBI:57540"/>
    </ligand>
</feature>
<accession>A0ABY8E8F5</accession>
<dbReference type="EMBL" id="CP120733">
    <property type="protein sequence ID" value="WFD09188.1"/>
    <property type="molecule type" value="Genomic_DNA"/>
</dbReference>
<evidence type="ECO:0000313" key="20">
    <source>
        <dbReference type="EMBL" id="WFD09188.1"/>
    </source>
</evidence>
<evidence type="ECO:0000256" key="3">
    <source>
        <dbReference type="ARBA" id="ARBA00004496"/>
    </source>
</evidence>
<dbReference type="HAMAP" id="MF_00110">
    <property type="entry name" value="DHQ_synthase"/>
    <property type="match status" value="1"/>
</dbReference>
<dbReference type="InterPro" id="IPR016037">
    <property type="entry name" value="DHQ_synth_AroB"/>
</dbReference>
<evidence type="ECO:0000256" key="5">
    <source>
        <dbReference type="ARBA" id="ARBA00005412"/>
    </source>
</evidence>
<dbReference type="InterPro" id="IPR050071">
    <property type="entry name" value="Dehydroquinate_synthase"/>
</dbReference>
<keyword evidence="15 17" id="KW-0456">Lyase</keyword>
<evidence type="ECO:0000259" key="18">
    <source>
        <dbReference type="Pfam" id="PF01761"/>
    </source>
</evidence>
<comment type="subcellular location">
    <subcellularLocation>
        <location evidence="3 17">Cytoplasm</location>
    </subcellularLocation>
</comment>
<evidence type="ECO:0000256" key="10">
    <source>
        <dbReference type="ARBA" id="ARBA00022723"/>
    </source>
</evidence>
<keyword evidence="12 17" id="KW-0862">Zinc</keyword>
<dbReference type="InterPro" id="IPR030960">
    <property type="entry name" value="DHQS/DOIS_N"/>
</dbReference>
<feature type="binding site" evidence="17">
    <location>
        <position position="247"/>
    </location>
    <ligand>
        <name>Zn(2+)</name>
        <dbReference type="ChEBI" id="CHEBI:29105"/>
    </ligand>
</feature>
<comment type="similarity">
    <text evidence="5 17">Belongs to the sugar phosphate cyclases superfamily. Dehydroquinate synthase family.</text>
</comment>
<evidence type="ECO:0000256" key="8">
    <source>
        <dbReference type="ARBA" id="ARBA00022490"/>
    </source>
</evidence>
<evidence type="ECO:0000256" key="4">
    <source>
        <dbReference type="ARBA" id="ARBA00004661"/>
    </source>
</evidence>
<evidence type="ECO:0000256" key="17">
    <source>
        <dbReference type="HAMAP-Rule" id="MF_00110"/>
    </source>
</evidence>
<comment type="cofactor">
    <cofactor evidence="2 17">
        <name>NAD(+)</name>
        <dbReference type="ChEBI" id="CHEBI:57540"/>
    </cofactor>
</comment>
<keyword evidence="9 17" id="KW-0028">Amino-acid biosynthesis</keyword>
<dbReference type="NCBIfam" id="TIGR01357">
    <property type="entry name" value="aroB"/>
    <property type="match status" value="1"/>
</dbReference>
<dbReference type="Pfam" id="PF01761">
    <property type="entry name" value="DHQ_synthase"/>
    <property type="match status" value="1"/>
</dbReference>
<dbReference type="PIRSF" id="PIRSF001455">
    <property type="entry name" value="DHQ_synth"/>
    <property type="match status" value="1"/>
</dbReference>
<evidence type="ECO:0000256" key="6">
    <source>
        <dbReference type="ARBA" id="ARBA00013031"/>
    </source>
</evidence>
<dbReference type="Proteomes" id="UP001222800">
    <property type="component" value="Chromosome"/>
</dbReference>
<feature type="binding site" evidence="17">
    <location>
        <position position="128"/>
    </location>
    <ligand>
        <name>NAD(+)</name>
        <dbReference type="ChEBI" id="CHEBI:57540"/>
    </ligand>
</feature>
<keyword evidence="13 17" id="KW-0520">NAD</keyword>
<feature type="domain" description="3-dehydroquinate synthase C-terminal" evidence="19">
    <location>
        <begin position="167"/>
        <end position="307"/>
    </location>
</feature>
<organism evidence="20 21">
    <name type="scientific">Tepidibacter hydrothermalis</name>
    <dbReference type="NCBI Taxonomy" id="3036126"/>
    <lineage>
        <taxon>Bacteria</taxon>
        <taxon>Bacillati</taxon>
        <taxon>Bacillota</taxon>
        <taxon>Clostridia</taxon>
        <taxon>Peptostreptococcales</taxon>
        <taxon>Peptostreptococcaceae</taxon>
        <taxon>Tepidibacter</taxon>
    </lineage>
</organism>
<evidence type="ECO:0000256" key="12">
    <source>
        <dbReference type="ARBA" id="ARBA00022833"/>
    </source>
</evidence>
<name>A0ABY8E8F5_9FIRM</name>
<gene>
    <name evidence="17 20" type="primary">aroB</name>
    <name evidence="20" type="ORF">P4S50_12420</name>
</gene>
<keyword evidence="14 17" id="KW-0057">Aromatic amino acid biosynthesis</keyword>
<dbReference type="PANTHER" id="PTHR43622">
    <property type="entry name" value="3-DEHYDROQUINATE SYNTHASE"/>
    <property type="match status" value="1"/>
</dbReference>
<protein>
    <recommendedName>
        <fullName evidence="7 17">3-dehydroquinate synthase</fullName>
        <shortName evidence="17">DHQS</shortName>
        <ecNumber evidence="6 17">4.2.3.4</ecNumber>
    </recommendedName>
</protein>
<feature type="binding site" evidence="17">
    <location>
        <position position="170"/>
    </location>
    <ligand>
        <name>Zn(2+)</name>
        <dbReference type="ChEBI" id="CHEBI:29105"/>
    </ligand>
</feature>
<evidence type="ECO:0000259" key="19">
    <source>
        <dbReference type="Pfam" id="PF24621"/>
    </source>
</evidence>
<keyword evidence="8 17" id="KW-0963">Cytoplasm</keyword>
<dbReference type="Pfam" id="PF24621">
    <property type="entry name" value="DHQS_C"/>
    <property type="match status" value="1"/>
</dbReference>
<dbReference type="PANTHER" id="PTHR43622:SF7">
    <property type="entry name" value="3-DEHYDROQUINATE SYNTHASE, CHLOROPLASTIC"/>
    <property type="match status" value="1"/>
</dbReference>
<evidence type="ECO:0000256" key="14">
    <source>
        <dbReference type="ARBA" id="ARBA00023141"/>
    </source>
</evidence>
<evidence type="ECO:0000256" key="9">
    <source>
        <dbReference type="ARBA" id="ARBA00022605"/>
    </source>
</evidence>
<keyword evidence="21" id="KW-1185">Reference proteome</keyword>
<dbReference type="Gene3D" id="3.40.50.1970">
    <property type="match status" value="1"/>
</dbReference>
<comment type="cofactor">
    <cofactor evidence="17">
        <name>Co(2+)</name>
        <dbReference type="ChEBI" id="CHEBI:48828"/>
    </cofactor>
    <cofactor evidence="17">
        <name>Zn(2+)</name>
        <dbReference type="ChEBI" id="CHEBI:29105"/>
    </cofactor>
    <text evidence="17">Binds 1 divalent metal cation per subunit. Can use either Co(2+) or Zn(2+).</text>
</comment>
<dbReference type="InterPro" id="IPR056179">
    <property type="entry name" value="DHQS_C"/>
</dbReference>
<keyword evidence="16 17" id="KW-0170">Cobalt</keyword>
<dbReference type="Gene3D" id="1.20.1090.10">
    <property type="entry name" value="Dehydroquinate synthase-like - alpha domain"/>
    <property type="match status" value="1"/>
</dbReference>